<keyword evidence="2" id="KW-0067">ATP-binding</keyword>
<dbReference type="OrthoDB" id="430679at2759"/>
<accession>A0A9K3PSU7</accession>
<proteinExistence type="predicted"/>
<feature type="domain" description="Zeta toxin" evidence="3">
    <location>
        <begin position="172"/>
        <end position="341"/>
    </location>
</feature>
<dbReference type="Proteomes" id="UP000693970">
    <property type="component" value="Unassembled WGS sequence"/>
</dbReference>
<protein>
    <submittedName>
        <fullName evidence="4">Zeta toxin family protein</fullName>
    </submittedName>
</protein>
<organism evidence="4 5">
    <name type="scientific">Nitzschia inconspicua</name>
    <dbReference type="NCBI Taxonomy" id="303405"/>
    <lineage>
        <taxon>Eukaryota</taxon>
        <taxon>Sar</taxon>
        <taxon>Stramenopiles</taxon>
        <taxon>Ochrophyta</taxon>
        <taxon>Bacillariophyta</taxon>
        <taxon>Bacillariophyceae</taxon>
        <taxon>Bacillariophycidae</taxon>
        <taxon>Bacillariales</taxon>
        <taxon>Bacillariaceae</taxon>
        <taxon>Nitzschia</taxon>
    </lineage>
</organism>
<reference evidence="4" key="2">
    <citation type="submission" date="2021-04" db="EMBL/GenBank/DDBJ databases">
        <authorList>
            <person name="Podell S."/>
        </authorList>
    </citation>
    <scope>NUCLEOTIDE SEQUENCE</scope>
    <source>
        <strain evidence="4">Hildebrandi</strain>
    </source>
</reference>
<comment type="caution">
    <text evidence="4">The sequence shown here is derived from an EMBL/GenBank/DDBJ whole genome shotgun (WGS) entry which is preliminary data.</text>
</comment>
<evidence type="ECO:0000259" key="3">
    <source>
        <dbReference type="Pfam" id="PF06414"/>
    </source>
</evidence>
<dbReference type="InterPro" id="IPR010488">
    <property type="entry name" value="Zeta_toxin_domain"/>
</dbReference>
<evidence type="ECO:0000313" key="5">
    <source>
        <dbReference type="Proteomes" id="UP000693970"/>
    </source>
</evidence>
<evidence type="ECO:0000256" key="2">
    <source>
        <dbReference type="ARBA" id="ARBA00022840"/>
    </source>
</evidence>
<keyword evidence="5" id="KW-1185">Reference proteome</keyword>
<dbReference type="EMBL" id="JAGRRH010000015">
    <property type="protein sequence ID" value="KAG7356054.1"/>
    <property type="molecule type" value="Genomic_DNA"/>
</dbReference>
<reference evidence="4" key="1">
    <citation type="journal article" date="2021" name="Sci. Rep.">
        <title>Diploid genomic architecture of Nitzschia inconspicua, an elite biomass production diatom.</title>
        <authorList>
            <person name="Oliver A."/>
            <person name="Podell S."/>
            <person name="Pinowska A."/>
            <person name="Traller J.C."/>
            <person name="Smith S.R."/>
            <person name="McClure R."/>
            <person name="Beliaev A."/>
            <person name="Bohutskyi P."/>
            <person name="Hill E.A."/>
            <person name="Rabines A."/>
            <person name="Zheng H."/>
            <person name="Allen L.Z."/>
            <person name="Kuo A."/>
            <person name="Grigoriev I.V."/>
            <person name="Allen A.E."/>
            <person name="Hazlebeck D."/>
            <person name="Allen E.E."/>
        </authorList>
    </citation>
    <scope>NUCLEOTIDE SEQUENCE</scope>
    <source>
        <strain evidence="4">Hildebrandi</strain>
    </source>
</reference>
<evidence type="ECO:0000256" key="1">
    <source>
        <dbReference type="ARBA" id="ARBA00022741"/>
    </source>
</evidence>
<keyword evidence="1" id="KW-0547">Nucleotide-binding</keyword>
<gene>
    <name evidence="4" type="ORF">IV203_000740</name>
</gene>
<dbReference type="AlphaFoldDB" id="A0A9K3PSU7"/>
<dbReference type="Pfam" id="PF06414">
    <property type="entry name" value="Zeta_toxin"/>
    <property type="match status" value="1"/>
</dbReference>
<evidence type="ECO:0000313" key="4">
    <source>
        <dbReference type="EMBL" id="KAG7356054.1"/>
    </source>
</evidence>
<name>A0A9K3PSU7_9STRA</name>
<dbReference type="GO" id="GO:0016301">
    <property type="term" value="F:kinase activity"/>
    <property type="evidence" value="ECO:0007669"/>
    <property type="project" value="InterPro"/>
</dbReference>
<dbReference type="GO" id="GO:0005524">
    <property type="term" value="F:ATP binding"/>
    <property type="evidence" value="ECO:0007669"/>
    <property type="project" value="UniProtKB-KW"/>
</dbReference>
<sequence length="397" mass="44533">MLPKAVAVRIKRFTNQHSLILAAVISIVLVNMASLHHSIDAAAQSNRQEEHHHHHFPPPYYNQYNANNWFSAMNASLSSSLSLFQSFLTESAGAPSSTTASGDSFLQNYDWSQSTEYNYRSEQRRYIGKFRAVRQQLDHSYHQSYKVERQAVQDSIMEQLLKETKIVDVDTGQECHLPAEPWIIFTAGVYGAGKTHTIKKLHERDQFPLDSFVAVDPDEIRRHLPEFPVYIEKSPEKAGELTRKEVGMMAEIVTNFALQKGMNVLVDGSLKDAAWYENYFRSLRQSYPKLKIGIIHVTAPTDAILERVQERAKTTGRVVPMDALQRSIREVPVAVKRLRSSVDYFLEIHNPPEPPSSSKMTGTRPAFLPASVGSTAAAAAAAAANPENKFHLKCAVG</sequence>